<dbReference type="Proteomes" id="UP000224203">
    <property type="component" value="Unassembled WGS sequence"/>
</dbReference>
<evidence type="ECO:0000313" key="3">
    <source>
        <dbReference type="Proteomes" id="UP000224203"/>
    </source>
</evidence>
<dbReference type="EMBL" id="NULI01000067">
    <property type="protein sequence ID" value="PGS79161.1"/>
    <property type="molecule type" value="Genomic_DNA"/>
</dbReference>
<organism evidence="2 3">
    <name type="scientific">Bacillus cereus</name>
    <dbReference type="NCBI Taxonomy" id="1396"/>
    <lineage>
        <taxon>Bacteria</taxon>
        <taxon>Bacillati</taxon>
        <taxon>Bacillota</taxon>
        <taxon>Bacilli</taxon>
        <taxon>Bacillales</taxon>
        <taxon>Bacillaceae</taxon>
        <taxon>Bacillus</taxon>
        <taxon>Bacillus cereus group</taxon>
    </lineage>
</organism>
<reference evidence="2 3" key="1">
    <citation type="submission" date="2017-09" db="EMBL/GenBank/DDBJ databases">
        <title>Large-scale bioinformatics analysis of Bacillus genomes uncovers conserved roles of natural products in bacterial physiology.</title>
        <authorList>
            <consortium name="Agbiome Team Llc"/>
            <person name="Bleich R.M."/>
            <person name="Grubbs K.J."/>
            <person name="Santa Maria K.C."/>
            <person name="Allen S.E."/>
            <person name="Farag S."/>
            <person name="Shank E.A."/>
            <person name="Bowers A."/>
        </authorList>
    </citation>
    <scope>NUCLEOTIDE SEQUENCE [LARGE SCALE GENOMIC DNA]</scope>
    <source>
        <strain evidence="2 3">AFS041711</strain>
    </source>
</reference>
<protein>
    <submittedName>
        <fullName evidence="2">N-acetylmuramoyl-L-alanine amidase</fullName>
    </submittedName>
</protein>
<evidence type="ECO:0000259" key="1">
    <source>
        <dbReference type="Pfam" id="PF12123"/>
    </source>
</evidence>
<dbReference type="Pfam" id="PF12123">
    <property type="entry name" value="CBD_PlyG"/>
    <property type="match status" value="1"/>
</dbReference>
<sequence>AFVTTGGIYEPQLSEFRAWMDQKGWYYEVRL</sequence>
<proteinExistence type="predicted"/>
<feature type="domain" description="N-acetylmuramoyl-l-alanine amidase C-terminal" evidence="1">
    <location>
        <begin position="5"/>
        <end position="29"/>
    </location>
</feature>
<name>A0A9X7CNK7_BACCE</name>
<comment type="caution">
    <text evidence="2">The sequence shown here is derived from an EMBL/GenBank/DDBJ whole genome shotgun (WGS) entry which is preliminary data.</text>
</comment>
<evidence type="ECO:0000313" key="2">
    <source>
        <dbReference type="EMBL" id="PGS79161.1"/>
    </source>
</evidence>
<accession>A0A9X7CNK7</accession>
<feature type="non-terminal residue" evidence="2">
    <location>
        <position position="1"/>
    </location>
</feature>
<dbReference type="AlphaFoldDB" id="A0A9X7CNK7"/>
<dbReference type="InterPro" id="IPR021976">
    <property type="entry name" value="Amidase_C"/>
</dbReference>
<gene>
    <name evidence="2" type="ORF">COC69_12740</name>
</gene>